<evidence type="ECO:0000313" key="3">
    <source>
        <dbReference type="EMBL" id="GAT23522.1"/>
    </source>
</evidence>
<evidence type="ECO:0000259" key="1">
    <source>
        <dbReference type="Pfam" id="PF11160"/>
    </source>
</evidence>
<reference evidence="4" key="2">
    <citation type="submission" date="2016-02" db="EMBL/GenBank/DDBJ databases">
        <title>Genome sequencing of Aspergillus luchuensis NBRC 4314.</title>
        <authorList>
            <person name="Yamada O."/>
        </authorList>
    </citation>
    <scope>NUCLEOTIDE SEQUENCE [LARGE SCALE GENOMIC DNA]</scope>
    <source>
        <strain evidence="4">RIB 2604</strain>
    </source>
</reference>
<dbReference type="GeneID" id="64954927"/>
<dbReference type="AlphaFoldDB" id="A0A146FCZ3"/>
<reference evidence="2" key="3">
    <citation type="submission" date="2021-01" db="EMBL/GenBank/DDBJ databases">
        <authorList>
            <consortium name="Aspergillus luchuensis mut. kawachii IFO 4304 genome sequencing consortium"/>
            <person name="Kazuki M."/>
            <person name="Futagami T."/>
        </authorList>
    </citation>
    <scope>NUCLEOTIDE SEQUENCE</scope>
    <source>
        <strain evidence="2">IFO 4308</strain>
    </source>
</reference>
<dbReference type="RefSeq" id="XP_041537368.1">
    <property type="nucleotide sequence ID" value="XM_041689523.1"/>
</dbReference>
<dbReference type="KEGG" id="aluc:AKAW2_10648S"/>
<dbReference type="Proteomes" id="UP000661280">
    <property type="component" value="Chromosome 1"/>
</dbReference>
<sequence>MPDYATGDTVRYKPIGGPDSKTAEAIGIIRDVRTHSGTMTGRKIEASDEMPRYEIENAHTHKRAAIKESSILGPAE</sequence>
<protein>
    <submittedName>
        <fullName evidence="3">Similar to An02g07790</fullName>
    </submittedName>
</protein>
<proteinExistence type="predicted"/>
<dbReference type="VEuPathDB" id="FungiDB:ASPFODRAFT_58210"/>
<dbReference type="InterPro" id="IPR021331">
    <property type="entry name" value="Hva1_TUDOR"/>
</dbReference>
<dbReference type="EMBL" id="BCWF01000017">
    <property type="protein sequence ID" value="GAT23522.1"/>
    <property type="molecule type" value="Genomic_DNA"/>
</dbReference>
<accession>A0A146FCZ3</accession>
<evidence type="ECO:0000313" key="4">
    <source>
        <dbReference type="Proteomes" id="UP000075230"/>
    </source>
</evidence>
<organism evidence="3 4">
    <name type="scientific">Aspergillus kawachii</name>
    <name type="common">White koji mold</name>
    <name type="synonym">Aspergillus awamori var. kawachi</name>
    <dbReference type="NCBI Taxonomy" id="1069201"/>
    <lineage>
        <taxon>Eukaryota</taxon>
        <taxon>Fungi</taxon>
        <taxon>Dikarya</taxon>
        <taxon>Ascomycota</taxon>
        <taxon>Pezizomycotina</taxon>
        <taxon>Eurotiomycetes</taxon>
        <taxon>Eurotiomycetidae</taxon>
        <taxon>Eurotiales</taxon>
        <taxon>Aspergillaceae</taxon>
        <taxon>Aspergillus</taxon>
        <taxon>Aspergillus subgen. Circumdati</taxon>
    </lineage>
</organism>
<dbReference type="Proteomes" id="UP000075230">
    <property type="component" value="Unassembled WGS sequence"/>
</dbReference>
<dbReference type="Pfam" id="PF11160">
    <property type="entry name" value="Hva1_TUDOR"/>
    <property type="match status" value="1"/>
</dbReference>
<reference evidence="2" key="4">
    <citation type="submission" date="2021-02" db="EMBL/GenBank/DDBJ databases">
        <title>Aspergillus luchuensis mut. kawachii IFO 4304 genome sequence.</title>
        <authorList>
            <person name="Mori K."/>
            <person name="Kadooka C."/>
            <person name="Goto M."/>
            <person name="Futagami T."/>
        </authorList>
    </citation>
    <scope>NUCLEOTIDE SEQUENCE</scope>
    <source>
        <strain evidence="2">IFO 4308</strain>
    </source>
</reference>
<evidence type="ECO:0000313" key="5">
    <source>
        <dbReference type="Proteomes" id="UP000661280"/>
    </source>
</evidence>
<dbReference type="EMBL" id="AP024425">
    <property type="protein sequence ID" value="BCR93602.1"/>
    <property type="molecule type" value="Genomic_DNA"/>
</dbReference>
<dbReference type="OrthoDB" id="10052172at2759"/>
<feature type="domain" description="Hypervirulence associated protein TUDOR" evidence="1">
    <location>
        <begin position="7"/>
        <end position="71"/>
    </location>
</feature>
<reference evidence="3 4" key="1">
    <citation type="journal article" date="2016" name="DNA Res.">
        <title>Genome sequence of Aspergillus luchuensis NBRC 4314.</title>
        <authorList>
            <person name="Yamada O."/>
            <person name="Machida M."/>
            <person name="Hosoyama A."/>
            <person name="Goto M."/>
            <person name="Takahashi T."/>
            <person name="Futagami T."/>
            <person name="Yamagata Y."/>
            <person name="Takeuchi M."/>
            <person name="Kobayashi T."/>
            <person name="Koike H."/>
            <person name="Abe K."/>
            <person name="Asai K."/>
            <person name="Arita M."/>
            <person name="Fujita N."/>
            <person name="Fukuda K."/>
            <person name="Higa K."/>
            <person name="Horikawa H."/>
            <person name="Ishikawa T."/>
            <person name="Jinno K."/>
            <person name="Kato Y."/>
            <person name="Kirimura K."/>
            <person name="Mizutani O."/>
            <person name="Nakasone K."/>
            <person name="Sano M."/>
            <person name="Shiraishi Y."/>
            <person name="Tsukahara M."/>
            <person name="Gomi K."/>
        </authorList>
    </citation>
    <scope>NUCLEOTIDE SEQUENCE [LARGE SCALE GENOMIC DNA]</scope>
    <source>
        <strain evidence="3 4">RIB 2604</strain>
    </source>
</reference>
<gene>
    <name evidence="2" type="ORF">AKAW2_10648S</name>
    <name evidence="3" type="ORF">RIB2604_01706610</name>
</gene>
<keyword evidence="5" id="KW-1185">Reference proteome</keyword>
<evidence type="ECO:0000313" key="2">
    <source>
        <dbReference type="EMBL" id="BCR93602.1"/>
    </source>
</evidence>
<name>A0A146FCZ3_ASPKA</name>